<evidence type="ECO:0008006" key="5">
    <source>
        <dbReference type="Google" id="ProtNLM"/>
    </source>
</evidence>
<dbReference type="RefSeq" id="WP_354487543.1">
    <property type="nucleotide sequence ID" value="NZ_JBEPMC010000001.1"/>
</dbReference>
<feature type="transmembrane region" description="Helical" evidence="2">
    <location>
        <begin position="69"/>
        <end position="89"/>
    </location>
</feature>
<feature type="transmembrane region" description="Helical" evidence="2">
    <location>
        <begin position="225"/>
        <end position="247"/>
    </location>
</feature>
<accession>A0ABV2GGM4</accession>
<gene>
    <name evidence="3" type="ORF">ABID19_000382</name>
</gene>
<keyword evidence="2" id="KW-0472">Membrane</keyword>
<reference evidence="3 4" key="1">
    <citation type="submission" date="2024-06" db="EMBL/GenBank/DDBJ databases">
        <title>Genomic Encyclopedia of Type Strains, Phase IV (KMG-IV): sequencing the most valuable type-strain genomes for metagenomic binning, comparative biology and taxonomic classification.</title>
        <authorList>
            <person name="Goeker M."/>
        </authorList>
    </citation>
    <scope>NUCLEOTIDE SEQUENCE [LARGE SCALE GENOMIC DNA]</scope>
    <source>
        <strain evidence="3 4">DSM 100022</strain>
    </source>
</reference>
<keyword evidence="4" id="KW-1185">Reference proteome</keyword>
<evidence type="ECO:0000313" key="4">
    <source>
        <dbReference type="Proteomes" id="UP001549204"/>
    </source>
</evidence>
<feature type="transmembrane region" description="Helical" evidence="2">
    <location>
        <begin position="142"/>
        <end position="162"/>
    </location>
</feature>
<comment type="caution">
    <text evidence="3">The sequence shown here is derived from an EMBL/GenBank/DDBJ whole genome shotgun (WGS) entry which is preliminary data.</text>
</comment>
<feature type="transmembrane region" description="Helical" evidence="2">
    <location>
        <begin position="101"/>
        <end position="121"/>
    </location>
</feature>
<dbReference type="Proteomes" id="UP001549204">
    <property type="component" value="Unassembled WGS sequence"/>
</dbReference>
<evidence type="ECO:0000256" key="1">
    <source>
        <dbReference type="SAM" id="MobiDB-lite"/>
    </source>
</evidence>
<feature type="region of interest" description="Disordered" evidence="1">
    <location>
        <begin position="270"/>
        <end position="290"/>
    </location>
</feature>
<organism evidence="3 4">
    <name type="scientific">Mesorhizobium robiniae</name>
    <dbReference type="NCBI Taxonomy" id="559315"/>
    <lineage>
        <taxon>Bacteria</taxon>
        <taxon>Pseudomonadati</taxon>
        <taxon>Pseudomonadota</taxon>
        <taxon>Alphaproteobacteria</taxon>
        <taxon>Hyphomicrobiales</taxon>
        <taxon>Phyllobacteriaceae</taxon>
        <taxon>Mesorhizobium</taxon>
    </lineage>
</organism>
<dbReference type="EMBL" id="JBEPMC010000001">
    <property type="protein sequence ID" value="MET3577367.1"/>
    <property type="molecule type" value="Genomic_DNA"/>
</dbReference>
<evidence type="ECO:0000256" key="2">
    <source>
        <dbReference type="SAM" id="Phobius"/>
    </source>
</evidence>
<evidence type="ECO:0000313" key="3">
    <source>
        <dbReference type="EMBL" id="MET3577367.1"/>
    </source>
</evidence>
<protein>
    <recommendedName>
        <fullName evidence="5">Integral membrane protein</fullName>
    </recommendedName>
</protein>
<proteinExistence type="predicted"/>
<name>A0ABV2GGM4_9HYPH</name>
<feature type="compositionally biased region" description="Basic residues" evidence="1">
    <location>
        <begin position="273"/>
        <end position="283"/>
    </location>
</feature>
<keyword evidence="2" id="KW-0812">Transmembrane</keyword>
<keyword evidence="2" id="KW-1133">Transmembrane helix</keyword>
<sequence length="290" mass="30173">MRLDNDHAPFRRDDALSEWHTASALADLLSFEPSSLDARPKTAGSGRTAEALSRFAAAVRARMAGPGGYYNLGNALGLVMGVTIQLTARQGSGGAAALFDYFAGSSSAVALTLATLVFFCSGEVYHRAWTGRDVPDPTLNRLADFLSGIGAIGLGVALFLLGQPVLAATAGLLHALGKFGSAAFGPGVPGWPTGWPDPFRSAVLASRLPGMLAATLSMCAALPDVWLGGSPALVAAPLTLLACYLLWARADLLLFADSAGESAPAATAWPRRLPWHPRPPKATKRPEPSI</sequence>